<comment type="caution">
    <text evidence="1">The sequence shown here is derived from an EMBL/GenBank/DDBJ whole genome shotgun (WGS) entry which is preliminary data.</text>
</comment>
<keyword evidence="2" id="KW-1185">Reference proteome</keyword>
<dbReference type="Proteomes" id="UP000185911">
    <property type="component" value="Unassembled WGS sequence"/>
</dbReference>
<gene>
    <name evidence="1" type="ORF">BLL52_1775</name>
</gene>
<accession>A0A1Q8YG48</accession>
<sequence length="39" mass="4497">MRPPLRRCERIETIHVGALHGLQRRYAPRNGGFFMCLGS</sequence>
<evidence type="ECO:0000313" key="2">
    <source>
        <dbReference type="Proteomes" id="UP000185911"/>
    </source>
</evidence>
<evidence type="ECO:0000313" key="1">
    <source>
        <dbReference type="EMBL" id="OLP07024.1"/>
    </source>
</evidence>
<dbReference type="AlphaFoldDB" id="A0A1Q8YG48"/>
<reference evidence="1 2" key="1">
    <citation type="submission" date="2017-01" db="EMBL/GenBank/DDBJ databases">
        <title>Genome sequence of Rhodoferax antarcticus ANT.BR, a psychrophilic purple nonsulfur bacterium from an Antarctic microbial mat.</title>
        <authorList>
            <person name="Baker J."/>
            <person name="Riester C."/>
            <person name="Skinner B."/>
            <person name="Newell A."/>
            <person name="Swingley W."/>
            <person name="Madigan M."/>
            <person name="Jung D."/>
            <person name="Asao M."/>
            <person name="Chen M."/>
            <person name="Loughlin P."/>
            <person name="Pan H."/>
            <person name="Lin S."/>
            <person name="Li N."/>
            <person name="Shaw J."/>
            <person name="Prado M."/>
            <person name="Sherman C."/>
            <person name="Li X."/>
            <person name="Tang J."/>
            <person name="Blankenship R."/>
            <person name="Zhao T."/>
            <person name="Touchman J."/>
            <person name="Sattley M."/>
        </authorList>
    </citation>
    <scope>NUCLEOTIDE SEQUENCE [LARGE SCALE GENOMIC DNA]</scope>
    <source>
        <strain evidence="1 2">ANT.BR</strain>
    </source>
</reference>
<proteinExistence type="predicted"/>
<organism evidence="1 2">
    <name type="scientific">Rhodoferax antarcticus ANT.BR</name>
    <dbReference type="NCBI Taxonomy" id="1111071"/>
    <lineage>
        <taxon>Bacteria</taxon>
        <taxon>Pseudomonadati</taxon>
        <taxon>Pseudomonadota</taxon>
        <taxon>Betaproteobacteria</taxon>
        <taxon>Burkholderiales</taxon>
        <taxon>Comamonadaceae</taxon>
        <taxon>Rhodoferax</taxon>
    </lineage>
</organism>
<protein>
    <submittedName>
        <fullName evidence="1">Uncharacterized protein</fullName>
    </submittedName>
</protein>
<name>A0A1Q8YG48_9BURK</name>
<dbReference type="EMBL" id="MSYM01000011">
    <property type="protein sequence ID" value="OLP07024.1"/>
    <property type="molecule type" value="Genomic_DNA"/>
</dbReference>